<dbReference type="InterPro" id="IPR018551">
    <property type="entry name" value="DUF2007"/>
</dbReference>
<proteinExistence type="predicted"/>
<protein>
    <recommendedName>
        <fullName evidence="1">DUF2007 domain-containing protein</fullName>
    </recommendedName>
</protein>
<gene>
    <name evidence="2" type="ORF">EO244_04385</name>
</gene>
<feature type="domain" description="DUF2007" evidence="1">
    <location>
        <begin position="11"/>
        <end position="75"/>
    </location>
</feature>
<evidence type="ECO:0000313" key="3">
    <source>
        <dbReference type="Proteomes" id="UP000289703"/>
    </source>
</evidence>
<dbReference type="AlphaFoldDB" id="A0A4Q1JN25"/>
<keyword evidence="3" id="KW-1185">Reference proteome</keyword>
<dbReference type="OrthoDB" id="797774at2"/>
<accession>A0A4Q1JN25</accession>
<sequence length="82" mass="9060">MSEKDTEIIVIYRGNPVDSEIIKDVLNDQGIVASLKNQLMGSIAPWYVSAGGINPVEVEIFARDKEKALALIDEFNRNNPAD</sequence>
<organism evidence="2 3">
    <name type="scientific">Ancylomarina salipaludis</name>
    <dbReference type="NCBI Taxonomy" id="2501299"/>
    <lineage>
        <taxon>Bacteria</taxon>
        <taxon>Pseudomonadati</taxon>
        <taxon>Bacteroidota</taxon>
        <taxon>Bacteroidia</taxon>
        <taxon>Marinilabiliales</taxon>
        <taxon>Marinifilaceae</taxon>
        <taxon>Ancylomarina</taxon>
    </lineage>
</organism>
<dbReference type="EMBL" id="SAXA01000003">
    <property type="protein sequence ID" value="RXQ96087.1"/>
    <property type="molecule type" value="Genomic_DNA"/>
</dbReference>
<name>A0A4Q1JN25_9BACT</name>
<evidence type="ECO:0000313" key="2">
    <source>
        <dbReference type="EMBL" id="RXQ96087.1"/>
    </source>
</evidence>
<evidence type="ECO:0000259" key="1">
    <source>
        <dbReference type="Pfam" id="PF09413"/>
    </source>
</evidence>
<dbReference type="Pfam" id="PF09413">
    <property type="entry name" value="DUF2007"/>
    <property type="match status" value="1"/>
</dbReference>
<comment type="caution">
    <text evidence="2">The sequence shown here is derived from an EMBL/GenBank/DDBJ whole genome shotgun (WGS) entry which is preliminary data.</text>
</comment>
<reference evidence="2 3" key="1">
    <citation type="submission" date="2019-01" db="EMBL/GenBank/DDBJ databases">
        <title>Ancylomarina salipaludis sp. nov., isolated from a salt marsh.</title>
        <authorList>
            <person name="Yoon J.-H."/>
        </authorList>
    </citation>
    <scope>NUCLEOTIDE SEQUENCE [LARGE SCALE GENOMIC DNA]</scope>
    <source>
        <strain evidence="2 3">SHSM-M15</strain>
    </source>
</reference>
<dbReference type="RefSeq" id="WP_129253346.1">
    <property type="nucleotide sequence ID" value="NZ_SAXA01000003.1"/>
</dbReference>
<dbReference type="Proteomes" id="UP000289703">
    <property type="component" value="Unassembled WGS sequence"/>
</dbReference>